<gene>
    <name evidence="2" type="ORF">LACBIDRAFT_323109</name>
</gene>
<sequence length="493" mass="54274">MCSQARDWLCRAFFTKALLRSLRHTGLSPRGYGGRMSVKSRSMACSLSTCSSSWGFQREVVINVFTKDRVLTSINAMAGFYFTIRSNLRFSHTALLLSYLSLSRCLELRSHEEEFLQQRLTYPIGDIYVAVSYNNVLSALEGFWLAHVGDVSTFCHLFYGRSEPVKRGVNVSAQDSDNAIQRIQCVVANVRMYLWFDFFLAVDGLGEYTSGTRDQCGGGSSNYKRGGDSRNERGGGLHHQQDDSDQTTHRTFTSVASPSIPQPTHGDRAPQAQVLLLHYLGRPSSIVLEGLGWASFSDCGVGCLHQAGGVEWSLFNPLFLPSLSSLPASSPHPPSCLLSNSLLHVANASSPQLPPADAYTLPTLHVHHLLLRSGLGTRLYGHVAYKWKGVCTSSIRAVQLLSLQARSSKNKVEDGMVVAVTPSLLTCHPHGIYQNHETRFHRAMFCASSANQCSADELVPQLDERVGVGTGELQATLKAFAFRKREVVPRDEG</sequence>
<feature type="region of interest" description="Disordered" evidence="1">
    <location>
        <begin position="215"/>
        <end position="267"/>
    </location>
</feature>
<dbReference type="EMBL" id="DS547094">
    <property type="protein sequence ID" value="EDR12090.1"/>
    <property type="molecule type" value="Genomic_DNA"/>
</dbReference>
<evidence type="ECO:0000313" key="2">
    <source>
        <dbReference type="EMBL" id="EDR12090.1"/>
    </source>
</evidence>
<dbReference type="AlphaFoldDB" id="B0CZ56"/>
<feature type="compositionally biased region" description="Polar residues" evidence="1">
    <location>
        <begin position="249"/>
        <end position="259"/>
    </location>
</feature>
<dbReference type="Proteomes" id="UP000001194">
    <property type="component" value="Unassembled WGS sequence"/>
</dbReference>
<evidence type="ECO:0000256" key="1">
    <source>
        <dbReference type="SAM" id="MobiDB-lite"/>
    </source>
</evidence>
<feature type="compositionally biased region" description="Basic and acidic residues" evidence="1">
    <location>
        <begin position="225"/>
        <end position="248"/>
    </location>
</feature>
<dbReference type="HOGENOM" id="CLU_553279_0_0_1"/>
<keyword evidence="3" id="KW-1185">Reference proteome</keyword>
<evidence type="ECO:0000313" key="3">
    <source>
        <dbReference type="Proteomes" id="UP000001194"/>
    </source>
</evidence>
<accession>B0CZ56</accession>
<organism evidence="3">
    <name type="scientific">Laccaria bicolor (strain S238N-H82 / ATCC MYA-4686)</name>
    <name type="common">Bicoloured deceiver</name>
    <name type="synonym">Laccaria laccata var. bicolor</name>
    <dbReference type="NCBI Taxonomy" id="486041"/>
    <lineage>
        <taxon>Eukaryota</taxon>
        <taxon>Fungi</taxon>
        <taxon>Dikarya</taxon>
        <taxon>Basidiomycota</taxon>
        <taxon>Agaricomycotina</taxon>
        <taxon>Agaricomycetes</taxon>
        <taxon>Agaricomycetidae</taxon>
        <taxon>Agaricales</taxon>
        <taxon>Agaricineae</taxon>
        <taxon>Hydnangiaceae</taxon>
        <taxon>Laccaria</taxon>
    </lineage>
</organism>
<name>B0CZ56_LACBS</name>
<protein>
    <submittedName>
        <fullName evidence="2">Predicted protein</fullName>
    </submittedName>
</protein>
<dbReference type="InParanoid" id="B0CZ56"/>
<reference evidence="2 3" key="1">
    <citation type="journal article" date="2008" name="Nature">
        <title>The genome of Laccaria bicolor provides insights into mycorrhizal symbiosis.</title>
        <authorList>
            <person name="Martin F."/>
            <person name="Aerts A."/>
            <person name="Ahren D."/>
            <person name="Brun A."/>
            <person name="Danchin E.G.J."/>
            <person name="Duchaussoy F."/>
            <person name="Gibon J."/>
            <person name="Kohler A."/>
            <person name="Lindquist E."/>
            <person name="Pereda V."/>
            <person name="Salamov A."/>
            <person name="Shapiro H.J."/>
            <person name="Wuyts J."/>
            <person name="Blaudez D."/>
            <person name="Buee M."/>
            <person name="Brokstein P."/>
            <person name="Canbaeck B."/>
            <person name="Cohen D."/>
            <person name="Courty P.E."/>
            <person name="Coutinho P.M."/>
            <person name="Delaruelle C."/>
            <person name="Detter J.C."/>
            <person name="Deveau A."/>
            <person name="DiFazio S."/>
            <person name="Duplessis S."/>
            <person name="Fraissinet-Tachet L."/>
            <person name="Lucic E."/>
            <person name="Frey-Klett P."/>
            <person name="Fourrey C."/>
            <person name="Feussner I."/>
            <person name="Gay G."/>
            <person name="Grimwood J."/>
            <person name="Hoegger P.J."/>
            <person name="Jain P."/>
            <person name="Kilaru S."/>
            <person name="Labbe J."/>
            <person name="Lin Y.C."/>
            <person name="Legue V."/>
            <person name="Le Tacon F."/>
            <person name="Marmeisse R."/>
            <person name="Melayah D."/>
            <person name="Montanini B."/>
            <person name="Muratet M."/>
            <person name="Nehls U."/>
            <person name="Niculita-Hirzel H."/>
            <person name="Oudot-Le Secq M.P."/>
            <person name="Peter M."/>
            <person name="Quesneville H."/>
            <person name="Rajashekar B."/>
            <person name="Reich M."/>
            <person name="Rouhier N."/>
            <person name="Schmutz J."/>
            <person name="Yin T."/>
            <person name="Chalot M."/>
            <person name="Henrissat B."/>
            <person name="Kuees U."/>
            <person name="Lucas S."/>
            <person name="Van de Peer Y."/>
            <person name="Podila G.K."/>
            <person name="Polle A."/>
            <person name="Pukkila P.J."/>
            <person name="Richardson P.M."/>
            <person name="Rouze P."/>
            <person name="Sanders I.R."/>
            <person name="Stajich J.E."/>
            <person name="Tunlid A."/>
            <person name="Tuskan G."/>
            <person name="Grigoriev I.V."/>
        </authorList>
    </citation>
    <scope>NUCLEOTIDE SEQUENCE [LARGE SCALE GENOMIC DNA]</scope>
    <source>
        <strain evidence="3">S238N-H82 / ATCC MYA-4686</strain>
    </source>
</reference>
<proteinExistence type="predicted"/>
<dbReference type="KEGG" id="lbc:LACBIDRAFT_323109"/>
<dbReference type="RefSeq" id="XP_001876354.1">
    <property type="nucleotide sequence ID" value="XM_001876319.1"/>
</dbReference>
<dbReference type="GeneID" id="6072257"/>